<keyword evidence="9" id="KW-1185">Reference proteome</keyword>
<keyword evidence="5" id="KW-0732">Signal</keyword>
<dbReference type="AlphaFoldDB" id="A0A2U3AKL1"/>
<dbReference type="SUPFAM" id="SSF51126">
    <property type="entry name" value="Pectin lyase-like"/>
    <property type="match status" value="1"/>
</dbReference>
<comment type="subcellular location">
    <subcellularLocation>
        <location evidence="1">Cell envelope</location>
    </subcellularLocation>
    <subcellularLocation>
        <location evidence="2">Cell outer membrane</location>
    </subcellularLocation>
    <subcellularLocation>
        <location evidence="3">Secreted</location>
    </subcellularLocation>
</comment>
<evidence type="ECO:0000256" key="1">
    <source>
        <dbReference type="ARBA" id="ARBA00004196"/>
    </source>
</evidence>
<evidence type="ECO:0000256" key="5">
    <source>
        <dbReference type="ARBA" id="ARBA00022729"/>
    </source>
</evidence>
<dbReference type="PANTHER" id="PTHR11319">
    <property type="entry name" value="G PROTEIN-COUPLED RECEPTOR-RELATED"/>
    <property type="match status" value="1"/>
</dbReference>
<reference evidence="8 9" key="1">
    <citation type="submission" date="2018-05" db="EMBL/GenBank/DDBJ databases">
        <title>Kurthia sibirica genome sequence.</title>
        <authorList>
            <person name="Maclea K.S."/>
            <person name="Goen A.E."/>
        </authorList>
    </citation>
    <scope>NUCLEOTIDE SEQUENCE [LARGE SCALE GENOMIC DNA]</scope>
    <source>
        <strain evidence="8 9">ATCC 49154</strain>
    </source>
</reference>
<evidence type="ECO:0000256" key="6">
    <source>
        <dbReference type="ARBA" id="ARBA00023136"/>
    </source>
</evidence>
<accession>A0A2U3AKL1</accession>
<evidence type="ECO:0000256" key="4">
    <source>
        <dbReference type="ARBA" id="ARBA00022525"/>
    </source>
</evidence>
<proteinExistence type="predicted"/>
<dbReference type="InterPro" id="IPR003368">
    <property type="entry name" value="POMP_repeat"/>
</dbReference>
<dbReference type="InterPro" id="IPR011050">
    <property type="entry name" value="Pectin_lyase_fold/virulence"/>
</dbReference>
<dbReference type="PANTHER" id="PTHR11319:SF35">
    <property type="entry name" value="OUTER MEMBRANE PROTEIN PMPC-RELATED"/>
    <property type="match status" value="1"/>
</dbReference>
<keyword evidence="6" id="KW-0472">Membrane</keyword>
<evidence type="ECO:0000313" key="8">
    <source>
        <dbReference type="EMBL" id="PWI25078.1"/>
    </source>
</evidence>
<evidence type="ECO:0000256" key="3">
    <source>
        <dbReference type="ARBA" id="ARBA00004613"/>
    </source>
</evidence>
<dbReference type="OrthoDB" id="2361240at2"/>
<keyword evidence="7" id="KW-0998">Cell outer membrane</keyword>
<keyword evidence="4" id="KW-0964">Secreted</keyword>
<gene>
    <name evidence="8" type="ORF">DEX24_10060</name>
</gene>
<dbReference type="InterPro" id="IPR042229">
    <property type="entry name" value="Listeria/Bacterioides_rpt_sf"/>
</dbReference>
<protein>
    <submittedName>
        <fullName evidence="8">Uncharacterized protein</fullName>
    </submittedName>
</protein>
<dbReference type="GO" id="GO:0005576">
    <property type="term" value="C:extracellular region"/>
    <property type="evidence" value="ECO:0007669"/>
    <property type="project" value="UniProtKB-SubCell"/>
</dbReference>
<dbReference type="Gene3D" id="2.60.40.4270">
    <property type="entry name" value="Listeria-Bacteroides repeat domain"/>
    <property type="match status" value="1"/>
</dbReference>
<dbReference type="GO" id="GO:0009279">
    <property type="term" value="C:cell outer membrane"/>
    <property type="evidence" value="ECO:0007669"/>
    <property type="project" value="UniProtKB-SubCell"/>
</dbReference>
<evidence type="ECO:0000256" key="7">
    <source>
        <dbReference type="ARBA" id="ARBA00023237"/>
    </source>
</evidence>
<organism evidence="8 9">
    <name type="scientific">Kurthia sibirica</name>
    <dbReference type="NCBI Taxonomy" id="202750"/>
    <lineage>
        <taxon>Bacteria</taxon>
        <taxon>Bacillati</taxon>
        <taxon>Bacillota</taxon>
        <taxon>Bacilli</taxon>
        <taxon>Bacillales</taxon>
        <taxon>Caryophanaceae</taxon>
        <taxon>Kurthia</taxon>
    </lineage>
</organism>
<sequence length="723" mass="77387">MDFFNWISINGWNSLKEEFYMIGQKKNIVQKLLFSTSLLAGLGFFAVSDAQASTETVHDSAELKSFVENSTEDMTLILASEYDQTAALTLSKTSSFNIEIDGSKSEIGQRITLASNPAGTFTFNNMDFNGGAVTRNAGITINGSEGEVFINNSKFENASGTAIISSGAGAKVTVDNTLIRGNKSASGGAIKLNDNSTRNFTIKNSSVVNNLNDSSGYYGGAMSSKQYNGVFTIENTHFKGNKATGAGAVSAGGGAIYMYSNGANSKLAIKNSYFESNETNLDVFDVQTIDGGAIVVRNHVSDATISIDGTTFYDNKAGDDGGAILFESLGINKNTSITNSTFYKNIAKGQGNDEGTSGGAIQMYGNRVGFSGGTELQSLNNTFYGNGALAKRPNQIQKGGALTTSGFTRLGNYTNNLLLGNFVEKDGVIDLKSLSKNTSVNSSSKRLDTLGFDNGMTGVSEMLNTPQQAYGTVPVVFGANKGKIKAGYSGDEVVIPTLPIIPKFVDADDEVIAGIANETGGDGQEFDQRGYARLGKKDVGAVEIASTIYDANGGQFNLPKLEEYTGTTYYEGTTPTQYASVGTPGYMSTIINGKTELNPSYERHTFLGWSKDKKAKLPDAALKTGAKMIVDDQEKVYAVWKEEKMVVKYYGNGNTTGIEPVQAAVSYDKEITIKDKATLKKKGYTFIGWSTKATTIKPDEKLAPGKKVKITKKTGYYAVWKRN</sequence>
<dbReference type="Pfam" id="PF02415">
    <property type="entry name" value="Chlam_PMP"/>
    <property type="match status" value="1"/>
</dbReference>
<dbReference type="EMBL" id="QFVR01000012">
    <property type="protein sequence ID" value="PWI25078.1"/>
    <property type="molecule type" value="Genomic_DNA"/>
</dbReference>
<evidence type="ECO:0000313" key="9">
    <source>
        <dbReference type="Proteomes" id="UP000245938"/>
    </source>
</evidence>
<evidence type="ECO:0000256" key="2">
    <source>
        <dbReference type="ARBA" id="ARBA00004442"/>
    </source>
</evidence>
<name>A0A2U3AKL1_9BACL</name>
<dbReference type="Gene3D" id="2.160.20.10">
    <property type="entry name" value="Single-stranded right-handed beta-helix, Pectin lyase-like"/>
    <property type="match status" value="1"/>
</dbReference>
<comment type="caution">
    <text evidence="8">The sequence shown here is derived from an EMBL/GenBank/DDBJ whole genome shotgun (WGS) entry which is preliminary data.</text>
</comment>
<dbReference type="Proteomes" id="UP000245938">
    <property type="component" value="Unassembled WGS sequence"/>
</dbReference>
<dbReference type="InterPro" id="IPR012334">
    <property type="entry name" value="Pectin_lyas_fold"/>
</dbReference>